<feature type="non-terminal residue" evidence="1">
    <location>
        <position position="193"/>
    </location>
</feature>
<reference evidence="1" key="1">
    <citation type="submission" date="2022-07" db="EMBL/GenBank/DDBJ databases">
        <title>Phylogenomic reconstructions and comparative analyses of Kickxellomycotina fungi.</title>
        <authorList>
            <person name="Reynolds N.K."/>
            <person name="Stajich J.E."/>
            <person name="Barry K."/>
            <person name="Grigoriev I.V."/>
            <person name="Crous P."/>
            <person name="Smith M.E."/>
        </authorList>
    </citation>
    <scope>NUCLEOTIDE SEQUENCE</scope>
    <source>
        <strain evidence="1">NRRL 5244</strain>
    </source>
</reference>
<organism evidence="1 2">
    <name type="scientific">Linderina macrospora</name>
    <dbReference type="NCBI Taxonomy" id="4868"/>
    <lineage>
        <taxon>Eukaryota</taxon>
        <taxon>Fungi</taxon>
        <taxon>Fungi incertae sedis</taxon>
        <taxon>Zoopagomycota</taxon>
        <taxon>Kickxellomycotina</taxon>
        <taxon>Kickxellomycetes</taxon>
        <taxon>Kickxellales</taxon>
        <taxon>Kickxellaceae</taxon>
        <taxon>Linderina</taxon>
    </lineage>
</organism>
<dbReference type="Proteomes" id="UP001150603">
    <property type="component" value="Unassembled WGS sequence"/>
</dbReference>
<evidence type="ECO:0000313" key="1">
    <source>
        <dbReference type="EMBL" id="KAJ1933750.1"/>
    </source>
</evidence>
<dbReference type="EMBL" id="JANBPW010004938">
    <property type="protein sequence ID" value="KAJ1933750.1"/>
    <property type="molecule type" value="Genomic_DNA"/>
</dbReference>
<proteinExistence type="predicted"/>
<keyword evidence="2" id="KW-1185">Reference proteome</keyword>
<dbReference type="EC" id="2.1.1.354" evidence="1"/>
<accession>A0ACC1J1K2</accession>
<sequence length="193" mass="22307">MAGGRRDDIGVVRIPRSSISFSANTEDTVFRFFERYRPTGVVRDGGYWFVLFAAERDAHRCQRLCDKTVFQGRPIDVELYEPADRSRLSELASSIRRHGATNDSSSVGYPQRRQEPGLETRQFEMDDPRLFELVHEMMVRELSNAFVLDVQKRRLQTLIRDFLNPPLPVRASVTSHALQPLGNITERLKKLER</sequence>
<protein>
    <submittedName>
        <fullName evidence="1">Histone methyltransferase set1</fullName>
        <ecNumber evidence="1">2.1.1.354</ecNumber>
    </submittedName>
</protein>
<gene>
    <name evidence="1" type="primary">SET1</name>
    <name evidence="1" type="ORF">FBU59_005925</name>
</gene>
<keyword evidence="1" id="KW-0489">Methyltransferase</keyword>
<keyword evidence="1" id="KW-0808">Transferase</keyword>
<name>A0ACC1J1K2_9FUNG</name>
<comment type="caution">
    <text evidence="1">The sequence shown here is derived from an EMBL/GenBank/DDBJ whole genome shotgun (WGS) entry which is preliminary data.</text>
</comment>
<evidence type="ECO:0000313" key="2">
    <source>
        <dbReference type="Proteomes" id="UP001150603"/>
    </source>
</evidence>